<feature type="region of interest" description="Disordered" evidence="1">
    <location>
        <begin position="177"/>
        <end position="221"/>
    </location>
</feature>
<feature type="compositionally biased region" description="Basic and acidic residues" evidence="1">
    <location>
        <begin position="135"/>
        <end position="153"/>
    </location>
</feature>
<keyword evidence="3" id="KW-1185">Reference proteome</keyword>
<sequence>MTHVHDAWITTGPRVGIWHLHSLCGAGRARYQRTVRMTQVGRNAERQNEIVDACYGCSSTECATGQLQRRQTMQGVRTIFEFVNITNDRPDGSRAGSEELESTMERCGNQSQDRRGSTQQGKRSETLERVAVPEFIHRDRRSGCDREDARSKGQPESWCMTPGRALASARIPVPGLGMGSRVLSHDAKASARIPSSTKPQNPIQSSSGLQTPDPRPQKHTAHARTQFEGYVTWIMRYNAQTTAGGFSSPYGRAMINQPLESCIMYHVVCGSSLQPPASSLQPPASSLQIPEVHDTRPARSQAGEFLNPAMHGKQPQPTAHSPQPATTAYVLVEHAYGGPACADQRLLVLWGVGYEVQRVGFDLKLKLEDGRQAAGNRQQAAGNMRQQLARASTSLTLDDRRQPAYDRRQLRRCDRASVAKFNVGRQTTDDRRRATYDICQLGDWDARCEPGRYVRGAGEAMSSFDSEAERRRRGASAVRVGNREESESERAQG</sequence>
<gene>
    <name evidence="2" type="ORF">FIBSPDRAFT_926384</name>
</gene>
<evidence type="ECO:0000313" key="3">
    <source>
        <dbReference type="Proteomes" id="UP000076532"/>
    </source>
</evidence>
<feature type="region of interest" description="Disordered" evidence="1">
    <location>
        <begin position="87"/>
        <end position="160"/>
    </location>
</feature>
<evidence type="ECO:0000256" key="1">
    <source>
        <dbReference type="SAM" id="MobiDB-lite"/>
    </source>
</evidence>
<feature type="compositionally biased region" description="Basic and acidic residues" evidence="1">
    <location>
        <begin position="112"/>
        <end position="128"/>
    </location>
</feature>
<feature type="region of interest" description="Disordered" evidence="1">
    <location>
        <begin position="458"/>
        <end position="493"/>
    </location>
</feature>
<accession>A0A166TEK8</accession>
<dbReference type="AlphaFoldDB" id="A0A166TEK8"/>
<evidence type="ECO:0000313" key="2">
    <source>
        <dbReference type="EMBL" id="KZP30536.1"/>
    </source>
</evidence>
<proteinExistence type="predicted"/>
<name>A0A166TEK8_9AGAM</name>
<dbReference type="Proteomes" id="UP000076532">
    <property type="component" value="Unassembled WGS sequence"/>
</dbReference>
<protein>
    <submittedName>
        <fullName evidence="2">Uncharacterized protein</fullName>
    </submittedName>
</protein>
<feature type="compositionally biased region" description="Basic and acidic residues" evidence="1">
    <location>
        <begin position="481"/>
        <end position="493"/>
    </location>
</feature>
<dbReference type="EMBL" id="KV417493">
    <property type="protein sequence ID" value="KZP30536.1"/>
    <property type="molecule type" value="Genomic_DNA"/>
</dbReference>
<feature type="compositionally biased region" description="Polar residues" evidence="1">
    <location>
        <begin position="193"/>
        <end position="210"/>
    </location>
</feature>
<organism evidence="2 3">
    <name type="scientific">Athelia psychrophila</name>
    <dbReference type="NCBI Taxonomy" id="1759441"/>
    <lineage>
        <taxon>Eukaryota</taxon>
        <taxon>Fungi</taxon>
        <taxon>Dikarya</taxon>
        <taxon>Basidiomycota</taxon>
        <taxon>Agaricomycotina</taxon>
        <taxon>Agaricomycetes</taxon>
        <taxon>Agaricomycetidae</taxon>
        <taxon>Atheliales</taxon>
        <taxon>Atheliaceae</taxon>
        <taxon>Athelia</taxon>
    </lineage>
</organism>
<reference evidence="2 3" key="1">
    <citation type="journal article" date="2016" name="Mol. Biol. Evol.">
        <title>Comparative Genomics of Early-Diverging Mushroom-Forming Fungi Provides Insights into the Origins of Lignocellulose Decay Capabilities.</title>
        <authorList>
            <person name="Nagy L.G."/>
            <person name="Riley R."/>
            <person name="Tritt A."/>
            <person name="Adam C."/>
            <person name="Daum C."/>
            <person name="Floudas D."/>
            <person name="Sun H."/>
            <person name="Yadav J.S."/>
            <person name="Pangilinan J."/>
            <person name="Larsson K.H."/>
            <person name="Matsuura K."/>
            <person name="Barry K."/>
            <person name="Labutti K."/>
            <person name="Kuo R."/>
            <person name="Ohm R.A."/>
            <person name="Bhattacharya S.S."/>
            <person name="Shirouzu T."/>
            <person name="Yoshinaga Y."/>
            <person name="Martin F.M."/>
            <person name="Grigoriev I.V."/>
            <person name="Hibbett D.S."/>
        </authorList>
    </citation>
    <scope>NUCLEOTIDE SEQUENCE [LARGE SCALE GENOMIC DNA]</scope>
    <source>
        <strain evidence="2 3">CBS 109695</strain>
    </source>
</reference>